<evidence type="ECO:0000259" key="2">
    <source>
        <dbReference type="Pfam" id="PF09822"/>
    </source>
</evidence>
<gene>
    <name evidence="4" type="ordered locus">Ccel_0297</name>
</gene>
<evidence type="ECO:0000313" key="4">
    <source>
        <dbReference type="EMBL" id="ACL74684.1"/>
    </source>
</evidence>
<evidence type="ECO:0000313" key="5">
    <source>
        <dbReference type="Proteomes" id="UP000001349"/>
    </source>
</evidence>
<proteinExistence type="predicted"/>
<evidence type="ECO:0000259" key="3">
    <source>
        <dbReference type="Pfam" id="PF23357"/>
    </source>
</evidence>
<name>B8I5A4_RUMCH</name>
<feature type="domain" description="DUF7088" evidence="3">
    <location>
        <begin position="50"/>
        <end position="140"/>
    </location>
</feature>
<dbReference type="OrthoDB" id="9766228at2"/>
<dbReference type="KEGG" id="cce:Ccel_0297"/>
<dbReference type="eggNOG" id="COG3225">
    <property type="taxonomic scope" value="Bacteria"/>
</dbReference>
<dbReference type="EMBL" id="CP001348">
    <property type="protein sequence ID" value="ACL74684.1"/>
    <property type="molecule type" value="Genomic_DNA"/>
</dbReference>
<dbReference type="Proteomes" id="UP000001349">
    <property type="component" value="Chromosome"/>
</dbReference>
<sequence length="475" mass="52627">MIKVGKFKFLNKRSLKYGTNSIVLIVVVVAIAIVINLLVGMGNFRFDLTADKLYSLSDQSKDIVKKIKKDVTIYGLFDNATIPGGSEYREITNLINEYKGLGVKVKYVDPDKDPGTITSLDPQKTMGLTKGDFVVKSGNKVRKLEAQELYGQANQQYGRMYSAEPLITGAIKFVTSDVTPVAYFVEGHNEIPLTEDLNQVSKILQSNNLEVKSLSLLTEKKVPDDCQLLVFVSPQKDLTDEEKIKLDAYIKKGGKAVFLFDSLESSEKLANFEDSLSYFNIGINYDKVKENDSSKHLPNDNYALIASLENNDINKVFSGANYAVFMPDSRSINILKNQKDWLTNTPLITTTDKAESNDIVGGKINKGPFNLAVAAEVSGGSKVLVFGNSKFLSDRALSSQYGTYFQYGTNYFLTTVVNWMQDKTNEETISGKLVTAKALTVTESQTKVLSIVLIGVIPLAILGCGLFVWSRRRHL</sequence>
<keyword evidence="1" id="KW-0472">Membrane</keyword>
<accession>B8I5A4</accession>
<feature type="domain" description="ABC-type uncharacterised transport system" evidence="2">
    <location>
        <begin position="181"/>
        <end position="412"/>
    </location>
</feature>
<evidence type="ECO:0000256" key="1">
    <source>
        <dbReference type="SAM" id="Phobius"/>
    </source>
</evidence>
<feature type="transmembrane region" description="Helical" evidence="1">
    <location>
        <begin position="21"/>
        <end position="42"/>
    </location>
</feature>
<feature type="transmembrane region" description="Helical" evidence="1">
    <location>
        <begin position="448"/>
        <end position="469"/>
    </location>
</feature>
<dbReference type="AlphaFoldDB" id="B8I5A4"/>
<dbReference type="InterPro" id="IPR055396">
    <property type="entry name" value="DUF7088"/>
</dbReference>
<reference evidence="4 5" key="1">
    <citation type="submission" date="2009-01" db="EMBL/GenBank/DDBJ databases">
        <title>Complete sequence of Clostridium cellulolyticum H10.</title>
        <authorList>
            <consortium name="US DOE Joint Genome Institute"/>
            <person name="Lucas S."/>
            <person name="Copeland A."/>
            <person name="Lapidus A."/>
            <person name="Glavina del Rio T."/>
            <person name="Dalin E."/>
            <person name="Tice H."/>
            <person name="Bruce D."/>
            <person name="Goodwin L."/>
            <person name="Pitluck S."/>
            <person name="Chertkov O."/>
            <person name="Saunders E."/>
            <person name="Brettin T."/>
            <person name="Detter J.C."/>
            <person name="Han C."/>
            <person name="Larimer F."/>
            <person name="Land M."/>
            <person name="Hauser L."/>
            <person name="Kyrpides N."/>
            <person name="Ivanova N."/>
            <person name="Zhou J."/>
            <person name="Richardson P."/>
        </authorList>
    </citation>
    <scope>NUCLEOTIDE SEQUENCE [LARGE SCALE GENOMIC DNA]</scope>
    <source>
        <strain evidence="5">ATCC 35319 / DSM 5812 / JCM 6584 / H10</strain>
    </source>
</reference>
<organism evidence="4 5">
    <name type="scientific">Ruminiclostridium cellulolyticum (strain ATCC 35319 / DSM 5812 / JCM 6584 / H10)</name>
    <name type="common">Clostridium cellulolyticum</name>
    <dbReference type="NCBI Taxonomy" id="394503"/>
    <lineage>
        <taxon>Bacteria</taxon>
        <taxon>Bacillati</taxon>
        <taxon>Bacillota</taxon>
        <taxon>Clostridia</taxon>
        <taxon>Eubacteriales</taxon>
        <taxon>Oscillospiraceae</taxon>
        <taxon>Ruminiclostridium</taxon>
    </lineage>
</organism>
<dbReference type="STRING" id="394503.Ccel_0297"/>
<keyword evidence="1" id="KW-0812">Transmembrane</keyword>
<protein>
    <submittedName>
        <fullName evidence="4">Uncharacterized protein</fullName>
    </submittedName>
</protein>
<dbReference type="HOGENOM" id="CLU_018716_2_0_9"/>
<keyword evidence="5" id="KW-1185">Reference proteome</keyword>
<keyword evidence="1" id="KW-1133">Transmembrane helix</keyword>
<dbReference type="InterPro" id="IPR019196">
    <property type="entry name" value="ABC_transp_unknown"/>
</dbReference>
<dbReference type="Pfam" id="PF23357">
    <property type="entry name" value="DUF7088"/>
    <property type="match status" value="1"/>
</dbReference>
<dbReference type="Pfam" id="PF09822">
    <property type="entry name" value="ABC_transp_aux"/>
    <property type="match status" value="1"/>
</dbReference>